<proteinExistence type="predicted"/>
<sequence length="378" mass="42385">MASSSPSPSDIEMAETLDSMPSASTDTKMAETETVVSSSSMPSSDTKMSETLHSTPSSSSDTKMSETLAPASSFSMDSSTPSAASDVKMAAETLEFKPSASSDVKMDAEAEKAKAIADMKAQSLREYYKEEARKLWRVQSTLLEMLSDRGYKPEKEIKILKDPDDQAVEEEEEEKKKKKKMDMEEEEEQKKKKKKKTDMEAFVNKYGKKEFNRKVLNSIFVKENEPDCKICVFFYKGITSKKLRSCIKYSYSVQAAIGIVVVDKAIPEYVKSFIEARFNPDIPSFRFELFQEAELVVNVSKHVNVPKHVLLSSDEKSKLLERYKVKETQLPKILVSDVQARYLGACPGQVIRIIRPSPTAGKFVAAYRVVIPTPPPPE</sequence>
<organism evidence="1 2">
    <name type="scientific">Persea americana</name>
    <name type="common">Avocado</name>
    <dbReference type="NCBI Taxonomy" id="3435"/>
    <lineage>
        <taxon>Eukaryota</taxon>
        <taxon>Viridiplantae</taxon>
        <taxon>Streptophyta</taxon>
        <taxon>Embryophyta</taxon>
        <taxon>Tracheophyta</taxon>
        <taxon>Spermatophyta</taxon>
        <taxon>Magnoliopsida</taxon>
        <taxon>Magnoliidae</taxon>
        <taxon>Laurales</taxon>
        <taxon>Lauraceae</taxon>
        <taxon>Persea</taxon>
    </lineage>
</organism>
<comment type="caution">
    <text evidence="1">The sequence shown here is derived from an EMBL/GenBank/DDBJ whole genome shotgun (WGS) entry which is preliminary data.</text>
</comment>
<accession>A0ACC2K2X3</accession>
<dbReference type="EMBL" id="CM056820">
    <property type="protein sequence ID" value="KAJ8615439.1"/>
    <property type="molecule type" value="Genomic_DNA"/>
</dbReference>
<protein>
    <submittedName>
        <fullName evidence="1">Uncharacterized protein</fullName>
    </submittedName>
</protein>
<keyword evidence="2" id="KW-1185">Reference proteome</keyword>
<evidence type="ECO:0000313" key="1">
    <source>
        <dbReference type="EMBL" id="KAJ8615439.1"/>
    </source>
</evidence>
<gene>
    <name evidence="1" type="ORF">MRB53_034811</name>
</gene>
<reference evidence="1 2" key="1">
    <citation type="journal article" date="2022" name="Hortic Res">
        <title>A haplotype resolved chromosomal level avocado genome allows analysis of novel avocado genes.</title>
        <authorList>
            <person name="Nath O."/>
            <person name="Fletcher S.J."/>
            <person name="Hayward A."/>
            <person name="Shaw L.M."/>
            <person name="Masouleh A.K."/>
            <person name="Furtado A."/>
            <person name="Henry R.J."/>
            <person name="Mitter N."/>
        </authorList>
    </citation>
    <scope>NUCLEOTIDE SEQUENCE [LARGE SCALE GENOMIC DNA]</scope>
    <source>
        <strain evidence="2">cv. Hass</strain>
    </source>
</reference>
<evidence type="ECO:0000313" key="2">
    <source>
        <dbReference type="Proteomes" id="UP001234297"/>
    </source>
</evidence>
<dbReference type="Proteomes" id="UP001234297">
    <property type="component" value="Chromosome 12"/>
</dbReference>
<name>A0ACC2K2X3_PERAE</name>